<accession>A0ABU5EF90</accession>
<organism evidence="1 2">
    <name type="scientific">Dongia soli</name>
    <dbReference type="NCBI Taxonomy" id="600628"/>
    <lineage>
        <taxon>Bacteria</taxon>
        <taxon>Pseudomonadati</taxon>
        <taxon>Pseudomonadota</taxon>
        <taxon>Alphaproteobacteria</taxon>
        <taxon>Rhodospirillales</taxon>
        <taxon>Dongiaceae</taxon>
        <taxon>Dongia</taxon>
    </lineage>
</organism>
<dbReference type="RefSeq" id="WP_320509920.1">
    <property type="nucleotide sequence ID" value="NZ_JAXCLW010000006.1"/>
</dbReference>
<name>A0ABU5EF90_9PROT</name>
<evidence type="ECO:0000313" key="2">
    <source>
        <dbReference type="Proteomes" id="UP001279642"/>
    </source>
</evidence>
<evidence type="ECO:0000313" key="1">
    <source>
        <dbReference type="EMBL" id="MDY0884847.1"/>
    </source>
</evidence>
<reference evidence="1 2" key="1">
    <citation type="journal article" date="2016" name="Antonie Van Leeuwenhoek">
        <title>Dongia soli sp. nov., isolated from soil from Dokdo, Korea.</title>
        <authorList>
            <person name="Kim D.U."/>
            <person name="Lee H."/>
            <person name="Kim H."/>
            <person name="Kim S.G."/>
            <person name="Ka J.O."/>
        </authorList>
    </citation>
    <scope>NUCLEOTIDE SEQUENCE [LARGE SCALE GENOMIC DNA]</scope>
    <source>
        <strain evidence="1 2">D78</strain>
    </source>
</reference>
<sequence length="115" mass="12847">MQRDTPTTITNHCRTSATNQLVTLGLDPDPPERLMKDIPLASVHHPYLAPWPASTVDPRIKSGGDKLVRCERRAKKSARGVRWLETSRSIVILGLDPRIHRGDSTGICQPESWTI</sequence>
<comment type="caution">
    <text evidence="1">The sequence shown here is derived from an EMBL/GenBank/DDBJ whole genome shotgun (WGS) entry which is preliminary data.</text>
</comment>
<keyword evidence="2" id="KW-1185">Reference proteome</keyword>
<dbReference type="Proteomes" id="UP001279642">
    <property type="component" value="Unassembled WGS sequence"/>
</dbReference>
<proteinExistence type="predicted"/>
<gene>
    <name evidence="1" type="ORF">SMD27_18530</name>
</gene>
<protein>
    <submittedName>
        <fullName evidence="1">Uncharacterized protein</fullName>
    </submittedName>
</protein>
<dbReference type="EMBL" id="JAXCLW010000006">
    <property type="protein sequence ID" value="MDY0884847.1"/>
    <property type="molecule type" value="Genomic_DNA"/>
</dbReference>